<dbReference type="PANTHER" id="PTHR13799">
    <property type="entry name" value="NGG1 INTERACTING FACTOR 3"/>
    <property type="match status" value="1"/>
</dbReference>
<dbReference type="RefSeq" id="WP_249293342.1">
    <property type="nucleotide sequence ID" value="NZ_JACRSV010000001.1"/>
</dbReference>
<dbReference type="EMBL" id="JACRSV010000001">
    <property type="protein sequence ID" value="MBC8558451.1"/>
    <property type="molecule type" value="Genomic_DNA"/>
</dbReference>
<dbReference type="GO" id="GO:0005737">
    <property type="term" value="C:cytoplasm"/>
    <property type="evidence" value="ECO:0007669"/>
    <property type="project" value="TreeGrafter"/>
</dbReference>
<feature type="binding site" evidence="4">
    <location>
        <position position="219"/>
    </location>
    <ligand>
        <name>a divalent metal cation</name>
        <dbReference type="ChEBI" id="CHEBI:60240"/>
        <label>1</label>
    </ligand>
</feature>
<dbReference type="NCBIfam" id="TIGR00486">
    <property type="entry name" value="YbgI_SA1388"/>
    <property type="match status" value="1"/>
</dbReference>
<dbReference type="Proteomes" id="UP000610760">
    <property type="component" value="Unassembled WGS sequence"/>
</dbReference>
<dbReference type="SUPFAM" id="SSF102705">
    <property type="entry name" value="NIF3 (NGG1p interacting factor 3)-like"/>
    <property type="match status" value="1"/>
</dbReference>
<feature type="binding site" evidence="4">
    <location>
        <position position="65"/>
    </location>
    <ligand>
        <name>a divalent metal cation</name>
        <dbReference type="ChEBI" id="CHEBI:60240"/>
        <label>1</label>
    </ligand>
</feature>
<feature type="binding site" evidence="4">
    <location>
        <position position="100"/>
    </location>
    <ligand>
        <name>a divalent metal cation</name>
        <dbReference type="ChEBI" id="CHEBI:60240"/>
        <label>1</label>
    </ligand>
</feature>
<feature type="binding site" evidence="4">
    <location>
        <position position="215"/>
    </location>
    <ligand>
        <name>a divalent metal cation</name>
        <dbReference type="ChEBI" id="CHEBI:60240"/>
        <label>2</label>
    </ligand>
</feature>
<dbReference type="InterPro" id="IPR036069">
    <property type="entry name" value="DUF34/NIF3_sf"/>
</dbReference>
<dbReference type="Pfam" id="PF01784">
    <property type="entry name" value="DUF34_NIF3"/>
    <property type="match status" value="1"/>
</dbReference>
<reference evidence="5" key="1">
    <citation type="submission" date="2020-08" db="EMBL/GenBank/DDBJ databases">
        <title>Genome public.</title>
        <authorList>
            <person name="Liu C."/>
            <person name="Sun Q."/>
        </authorList>
    </citation>
    <scope>NUCLEOTIDE SEQUENCE</scope>
    <source>
        <strain evidence="5">NSJ-33</strain>
    </source>
</reference>
<sequence>MSTIGEIRAAIDQWAPSETAESYDNVGLLIGDDFLEVTRCLVTLDVTQAVCDEAAGWGAELVLSHHPVIFDPLKRISSRSTVYQLIQAGISVLSAHTNLDKAKNGVNDTLIQRLGVKSAVPVGDTDDCLLMGTLDNMMTANELAEMVKEKLKIPALRLYDAGFPIETVAVCCGAGGSFLMDAVNAGADAMITGDVKHNTVVDAADYGLTLIDAGHFETEHLIVEKLIEYLTPLFPDVEFARAKSCKPLFQTV</sequence>
<feature type="binding site" evidence="4">
    <location>
        <position position="66"/>
    </location>
    <ligand>
        <name>a divalent metal cation</name>
        <dbReference type="ChEBI" id="CHEBI:60240"/>
        <label>1</label>
    </ligand>
</feature>
<dbReference type="InterPro" id="IPR002678">
    <property type="entry name" value="DUF34/NIF3"/>
</dbReference>
<evidence type="ECO:0000256" key="2">
    <source>
        <dbReference type="ARBA" id="ARBA00022112"/>
    </source>
</evidence>
<evidence type="ECO:0000256" key="4">
    <source>
        <dbReference type="PIRSR" id="PIRSR602678-1"/>
    </source>
</evidence>
<dbReference type="FunFam" id="3.40.1390.30:FF:000001">
    <property type="entry name" value="GTP cyclohydrolase 1 type 2"/>
    <property type="match status" value="1"/>
</dbReference>
<keyword evidence="3 4" id="KW-0479">Metal-binding</keyword>
<accession>A0A926I625</accession>
<gene>
    <name evidence="5" type="ORF">H8710_00065</name>
</gene>
<protein>
    <recommendedName>
        <fullName evidence="2">GTP cyclohydrolase 1 type 2 homolog</fullName>
    </recommendedName>
</protein>
<dbReference type="Gene3D" id="3.40.1390.30">
    <property type="entry name" value="NIF3 (NGG1p interacting factor 3)-like"/>
    <property type="match status" value="2"/>
</dbReference>
<dbReference type="GO" id="GO:0046872">
    <property type="term" value="F:metal ion binding"/>
    <property type="evidence" value="ECO:0007669"/>
    <property type="project" value="UniProtKB-KW"/>
</dbReference>
<dbReference type="AlphaFoldDB" id="A0A926I625"/>
<dbReference type="PANTHER" id="PTHR13799:SF14">
    <property type="entry name" value="GTP CYCLOHYDROLASE 1 TYPE 2 HOMOLOG"/>
    <property type="match status" value="1"/>
</dbReference>
<comment type="caution">
    <text evidence="5">The sequence shown here is derived from an EMBL/GenBank/DDBJ whole genome shotgun (WGS) entry which is preliminary data.</text>
</comment>
<organism evidence="5 6">
    <name type="scientific">Fumia xinanensis</name>
    <dbReference type="NCBI Taxonomy" id="2763659"/>
    <lineage>
        <taxon>Bacteria</taxon>
        <taxon>Bacillati</taxon>
        <taxon>Bacillota</taxon>
        <taxon>Clostridia</taxon>
        <taxon>Eubacteriales</taxon>
        <taxon>Oscillospiraceae</taxon>
        <taxon>Fumia</taxon>
    </lineage>
</organism>
<evidence type="ECO:0000256" key="1">
    <source>
        <dbReference type="ARBA" id="ARBA00006964"/>
    </source>
</evidence>
<comment type="similarity">
    <text evidence="1">Belongs to the GTP cyclohydrolase I type 2/NIF3 family.</text>
</comment>
<name>A0A926I625_9FIRM</name>
<evidence type="ECO:0000256" key="3">
    <source>
        <dbReference type="ARBA" id="ARBA00022723"/>
    </source>
</evidence>
<proteinExistence type="inferred from homology"/>
<evidence type="ECO:0000313" key="6">
    <source>
        <dbReference type="Proteomes" id="UP000610760"/>
    </source>
</evidence>
<keyword evidence="6" id="KW-1185">Reference proteome</keyword>
<evidence type="ECO:0000313" key="5">
    <source>
        <dbReference type="EMBL" id="MBC8558451.1"/>
    </source>
</evidence>